<name>A0A093V594_TALMA</name>
<evidence type="ECO:0000256" key="3">
    <source>
        <dbReference type="ARBA" id="ARBA00022833"/>
    </source>
</evidence>
<dbReference type="Pfam" id="PF02423">
    <property type="entry name" value="OCD_Mu_crystall"/>
    <property type="match status" value="1"/>
</dbReference>
<keyword evidence="5" id="KW-0238">DNA-binding</keyword>
<feature type="domain" description="Xylanolytic transcriptional activator regulatory" evidence="10">
    <location>
        <begin position="293"/>
        <end position="374"/>
    </location>
</feature>
<dbReference type="HOGENOM" id="CLU_007548_1_0_1"/>
<dbReference type="EMBL" id="JPOX01000014">
    <property type="protein sequence ID" value="KFX47742.1"/>
    <property type="molecule type" value="Genomic_DNA"/>
</dbReference>
<dbReference type="InterPro" id="IPR052202">
    <property type="entry name" value="Yeast_MetPath_Reg"/>
</dbReference>
<evidence type="ECO:0000256" key="1">
    <source>
        <dbReference type="ARBA" id="ARBA00004123"/>
    </source>
</evidence>
<dbReference type="PANTHER" id="PTHR47782:SF8">
    <property type="entry name" value="ZN(II)2CYS6 TRANSCRIPTION FACTOR (EUROFUNG)"/>
    <property type="match status" value="1"/>
</dbReference>
<gene>
    <name evidence="11" type="ORF">GQ26_0141440</name>
</gene>
<dbReference type="Gene3D" id="3.40.50.720">
    <property type="entry name" value="NAD(P)-binding Rossmann-like Domain"/>
    <property type="match status" value="1"/>
</dbReference>
<evidence type="ECO:0000256" key="9">
    <source>
        <dbReference type="SAM" id="MobiDB-lite"/>
    </source>
</evidence>
<keyword evidence="6" id="KW-0804">Transcription</keyword>
<evidence type="ECO:0000256" key="7">
    <source>
        <dbReference type="ARBA" id="ARBA00023242"/>
    </source>
</evidence>
<dbReference type="eggNOG" id="ENOG502RVD5">
    <property type="taxonomic scope" value="Eukaryota"/>
</dbReference>
<keyword evidence="8" id="KW-0175">Coiled coil</keyword>
<dbReference type="GO" id="GO:0045944">
    <property type="term" value="P:positive regulation of transcription by RNA polymerase II"/>
    <property type="evidence" value="ECO:0007669"/>
    <property type="project" value="TreeGrafter"/>
</dbReference>
<feature type="coiled-coil region" evidence="8">
    <location>
        <begin position="71"/>
        <end position="98"/>
    </location>
</feature>
<feature type="compositionally biased region" description="Polar residues" evidence="9">
    <location>
        <begin position="590"/>
        <end position="619"/>
    </location>
</feature>
<dbReference type="GO" id="GO:0008270">
    <property type="term" value="F:zinc ion binding"/>
    <property type="evidence" value="ECO:0007669"/>
    <property type="project" value="InterPro"/>
</dbReference>
<dbReference type="GO" id="GO:0000981">
    <property type="term" value="F:DNA-binding transcription factor activity, RNA polymerase II-specific"/>
    <property type="evidence" value="ECO:0007669"/>
    <property type="project" value="InterPro"/>
</dbReference>
<evidence type="ECO:0000256" key="6">
    <source>
        <dbReference type="ARBA" id="ARBA00023163"/>
    </source>
</evidence>
<dbReference type="Gene3D" id="3.30.1780.10">
    <property type="entry name" value="ornithine cyclodeaminase, domain 1"/>
    <property type="match status" value="1"/>
</dbReference>
<evidence type="ECO:0000256" key="4">
    <source>
        <dbReference type="ARBA" id="ARBA00023015"/>
    </source>
</evidence>
<dbReference type="GO" id="GO:0005634">
    <property type="term" value="C:nucleus"/>
    <property type="evidence" value="ECO:0007669"/>
    <property type="project" value="UniProtKB-SubCell"/>
</dbReference>
<dbReference type="InterPro" id="IPR036291">
    <property type="entry name" value="NAD(P)-bd_dom_sf"/>
</dbReference>
<evidence type="ECO:0000313" key="11">
    <source>
        <dbReference type="EMBL" id="KFX47742.1"/>
    </source>
</evidence>
<keyword evidence="7" id="KW-0539">Nucleus</keyword>
<feature type="compositionally biased region" description="Polar residues" evidence="9">
    <location>
        <begin position="653"/>
        <end position="684"/>
    </location>
</feature>
<evidence type="ECO:0000256" key="8">
    <source>
        <dbReference type="SAM" id="Coils"/>
    </source>
</evidence>
<dbReference type="Pfam" id="PF04082">
    <property type="entry name" value="Fungal_trans"/>
    <property type="match status" value="1"/>
</dbReference>
<dbReference type="InterPro" id="IPR023401">
    <property type="entry name" value="ODC_N"/>
</dbReference>
<keyword evidence="3" id="KW-0862">Zinc</keyword>
<organism evidence="11">
    <name type="scientific">Talaromyces marneffei PM1</name>
    <dbReference type="NCBI Taxonomy" id="1077442"/>
    <lineage>
        <taxon>Eukaryota</taxon>
        <taxon>Fungi</taxon>
        <taxon>Dikarya</taxon>
        <taxon>Ascomycota</taxon>
        <taxon>Pezizomycotina</taxon>
        <taxon>Eurotiomycetes</taxon>
        <taxon>Eurotiomycetidae</taxon>
        <taxon>Eurotiales</taxon>
        <taxon>Trichocomaceae</taxon>
        <taxon>Talaromyces</taxon>
        <taxon>Talaromyces sect. Talaromyces</taxon>
    </lineage>
</organism>
<dbReference type="SUPFAM" id="SSF51735">
    <property type="entry name" value="NAD(P)-binding Rossmann-fold domains"/>
    <property type="match status" value="1"/>
</dbReference>
<feature type="compositionally biased region" description="Basic residues" evidence="9">
    <location>
        <begin position="686"/>
        <end position="695"/>
    </location>
</feature>
<keyword evidence="4" id="KW-0805">Transcription regulation</keyword>
<dbReference type="AlphaFoldDB" id="A0A093V594"/>
<feature type="compositionally biased region" description="Polar residues" evidence="9">
    <location>
        <begin position="9"/>
        <end position="25"/>
    </location>
</feature>
<dbReference type="PANTHER" id="PTHR47782">
    <property type="entry name" value="ZN(II)2CYS6 TRANSCRIPTION FACTOR (EUROFUNG)-RELATED"/>
    <property type="match status" value="1"/>
</dbReference>
<dbReference type="InterPro" id="IPR036864">
    <property type="entry name" value="Zn2-C6_fun-type_DNA-bd_sf"/>
</dbReference>
<evidence type="ECO:0000256" key="5">
    <source>
        <dbReference type="ARBA" id="ARBA00023125"/>
    </source>
</evidence>
<feature type="region of interest" description="Disordered" evidence="9">
    <location>
        <begin position="1"/>
        <end position="25"/>
    </location>
</feature>
<dbReference type="GO" id="GO:0006351">
    <property type="term" value="P:DNA-templated transcription"/>
    <property type="evidence" value="ECO:0007669"/>
    <property type="project" value="InterPro"/>
</dbReference>
<feature type="region of interest" description="Disordered" evidence="9">
    <location>
        <begin position="590"/>
        <end position="695"/>
    </location>
</feature>
<sequence length="1189" mass="132556">MAEHRAQASRPQFTNPWKHSAPSRTLQDVPDGKIAHTLTACIPRCEPCERSNARCVYYDSTRHQTISRSYIVQLRERARALEREIEAAEKEVRHAADAELMVRGAGRIRFAANDEPRYLGPSSGIAITRLVMELAKQNTDSKSIKDVVPEMTAQEIRDMFAKESSKPTSKVYPMISSVPQESLPPQNLTNKLIDLYMVKGQAMLPVLHEPTFRQDAEDVFRASQDPIQNFQLRMVVAISMQKLSPEYAGLADSYYLAALPFLQPSLQQMDLRSLQCLTLIAQYSLITPTRTASYWVVGAAAKLAQELGLLEEANITKSTTGEPLNVLEVDMRRRVAWVVITMEFGLAHSLGRPNAFCISHDHLNIGFPQLVDDRFITAQGILPGAKPIWAKCTAIHFFKMRLLQAEVRRTLYLNKREAPVNDQDPWFEQIMAKIDDWVELCPKEDGGSGLSKTWFVGRKNTMIVMLYRPSPQIPEPSVDAARKCYDACAFNVRMHMDQMSTGSVDLTWASAQALFMAISTMLWTLSYPDIRIEHDIEEVKSYLQIALEAVAISAQRWPGCESALQLYKSLMTACLKAYDTAESFVVHTPSTQPSPASVQDITTPPFISSPSATSHHSVQTVVTAATTTSDTEKYLSHSRGPSTEPLQKHTPVHEQSNTPASQPSSSPIYMPSQAYSLPSAQPPNKQLHRRNMHHGQHPNTQMYAAYGDPNFDPATPFNTFPSVVPGLVGWDPNYAAVPVTSSSGYVSMNADSTFWMGPFGDQYSQYSNQPGPWRGRTLSQEEQIELMDSLADNIPDVSSMLMSDTTIYYQIRTYSQNIQMNKSKYKEPDKMLAISEKDLTKLLHSLNHAQCHHLLQNLSTALSAFSAQRKTKDVNIHQPPRTSIVSEKWSATTLFMPVSDHASTGFKVVTVPKVSTPTNGIRGVINILSPEGRLEGVMSAAEITAFRTALASMIPFTRFCQQSSEVGKKKRILIFGSGKQAEWHARLALLTVPESTDIESVTFVNRSQRRLEESISSTLVPDLKARYPHLDINAYSREELQDKGDAYQTRLRADLASSDALFCCTPSTEPLFTYDDLTATPKRRYISLIGSYKPHMQEIDSRTLLSGNKEMIYVDSVEACIEEAGELIMAKVEEKQLIELGELDSSSSLDGEGNVVFKCVGMGIMDLVIARSLLEMAREQGLGTAVEGF</sequence>
<comment type="caution">
    <text evidence="11">The sequence shown here is derived from an EMBL/GenBank/DDBJ whole genome shotgun (WGS) entry which is preliminary data.</text>
</comment>
<evidence type="ECO:0000256" key="2">
    <source>
        <dbReference type="ARBA" id="ARBA00022723"/>
    </source>
</evidence>
<keyword evidence="2" id="KW-0479">Metal-binding</keyword>
<protein>
    <recommendedName>
        <fullName evidence="10">Xylanolytic transcriptional activator regulatory domain-containing protein</fullName>
    </recommendedName>
</protein>
<comment type="subcellular location">
    <subcellularLocation>
        <location evidence="1">Nucleus</location>
    </subcellularLocation>
</comment>
<dbReference type="InterPro" id="IPR003462">
    <property type="entry name" value="ODC_Mu_crystall"/>
</dbReference>
<proteinExistence type="predicted"/>
<evidence type="ECO:0000259" key="10">
    <source>
        <dbReference type="SMART" id="SM00906"/>
    </source>
</evidence>
<dbReference type="Gene3D" id="4.10.240.10">
    <property type="entry name" value="Zn(2)-C6 fungal-type DNA-binding domain"/>
    <property type="match status" value="1"/>
</dbReference>
<dbReference type="SMART" id="SM00906">
    <property type="entry name" value="Fungal_trans"/>
    <property type="match status" value="1"/>
</dbReference>
<reference evidence="11" key="1">
    <citation type="journal article" date="2014" name="PLoS Genet.">
        <title>Signature Gene Expression Reveals Novel Clues to the Molecular Mechanisms of Dimorphic Transition in Penicillium marneffei.</title>
        <authorList>
            <person name="Yang E."/>
            <person name="Wang G."/>
            <person name="Cai J."/>
            <person name="Woo P.C."/>
            <person name="Lau S.K."/>
            <person name="Yuen K.-Y."/>
            <person name="Chow W.-N."/>
            <person name="Lin X."/>
        </authorList>
    </citation>
    <scope>NUCLEOTIDE SEQUENCE [LARGE SCALE GENOMIC DNA]</scope>
    <source>
        <strain evidence="11">PM1</strain>
    </source>
</reference>
<dbReference type="InterPro" id="IPR007219">
    <property type="entry name" value="XnlR_reg_dom"/>
</dbReference>
<accession>A0A093V594</accession>
<dbReference type="CDD" id="cd12148">
    <property type="entry name" value="fungal_TF_MHR"/>
    <property type="match status" value="1"/>
</dbReference>
<dbReference type="GO" id="GO:0043565">
    <property type="term" value="F:sequence-specific DNA binding"/>
    <property type="evidence" value="ECO:0007669"/>
    <property type="project" value="TreeGrafter"/>
</dbReference>